<name>A0ABZ2HXF1_9HYPH</name>
<evidence type="ECO:0000259" key="4">
    <source>
        <dbReference type="PROSITE" id="PS50893"/>
    </source>
</evidence>
<sequence>MTAENPIVSARGLRKQFGKNEILHGLDFDIPAGRIYGLVGHNGAGKTTTLNALLGLTQCEGKIEVLGLDPFANRATLMNDVAFISDVASLPRFLRVRELFALLSNIHPNFSQDKARDFLSGTDIKPEAKIKNLSKGMIAQLHLAVVMAIDAKLLVLDEPTLGLDITYRKRFYRRLLEDYMTEERTLLITTHQVDEIEFMLSDIMFIRDGELIVHMQMETVNTRYCQLVIADPTHLDAARALNPVYIESRFGQTVMIFDGVDRETLAPLGQISTPSLSDLFVALMQRETHNAGAA</sequence>
<gene>
    <name evidence="5" type="ORF">V6617_15080</name>
</gene>
<accession>A0ABZ2HXF1</accession>
<dbReference type="EMBL" id="CP146275">
    <property type="protein sequence ID" value="WWT32313.1"/>
    <property type="molecule type" value="Genomic_DNA"/>
</dbReference>
<dbReference type="Pfam" id="PF00005">
    <property type="entry name" value="ABC_tran"/>
    <property type="match status" value="1"/>
</dbReference>
<reference evidence="5 6" key="1">
    <citation type="submission" date="2024-02" db="EMBL/GenBank/DDBJ databases">
        <title>Complete genome sequence of Pelagibacterium nitratireducens ZH15.</title>
        <authorList>
            <person name="Zhao L.H."/>
        </authorList>
    </citation>
    <scope>NUCLEOTIDE SEQUENCE [LARGE SCALE GENOMIC DNA]</scope>
    <source>
        <strain evidence="5 6">ZH15</strain>
    </source>
</reference>
<evidence type="ECO:0000256" key="2">
    <source>
        <dbReference type="ARBA" id="ARBA00022741"/>
    </source>
</evidence>
<dbReference type="InterPro" id="IPR003593">
    <property type="entry name" value="AAA+_ATPase"/>
</dbReference>
<proteinExistence type="predicted"/>
<dbReference type="InterPro" id="IPR051782">
    <property type="entry name" value="ABC_Transporter_VariousFunc"/>
</dbReference>
<dbReference type="Proteomes" id="UP001369958">
    <property type="component" value="Chromosome"/>
</dbReference>
<protein>
    <submittedName>
        <fullName evidence="5">ABC transporter ATP-binding protein</fullName>
    </submittedName>
</protein>
<dbReference type="RefSeq" id="WP_338607739.1">
    <property type="nucleotide sequence ID" value="NZ_CP146275.1"/>
</dbReference>
<dbReference type="PROSITE" id="PS50893">
    <property type="entry name" value="ABC_TRANSPORTER_2"/>
    <property type="match status" value="1"/>
</dbReference>
<dbReference type="CDD" id="cd03230">
    <property type="entry name" value="ABC_DR_subfamily_A"/>
    <property type="match status" value="1"/>
</dbReference>
<evidence type="ECO:0000313" key="6">
    <source>
        <dbReference type="Proteomes" id="UP001369958"/>
    </source>
</evidence>
<dbReference type="SMART" id="SM00382">
    <property type="entry name" value="AAA"/>
    <property type="match status" value="1"/>
</dbReference>
<feature type="domain" description="ABC transporter" evidence="4">
    <location>
        <begin position="8"/>
        <end position="233"/>
    </location>
</feature>
<keyword evidence="1" id="KW-0813">Transport</keyword>
<dbReference type="InterPro" id="IPR003439">
    <property type="entry name" value="ABC_transporter-like_ATP-bd"/>
</dbReference>
<organism evidence="5 6">
    <name type="scientific">Pelagibacterium nitratireducens</name>
    <dbReference type="NCBI Taxonomy" id="1046114"/>
    <lineage>
        <taxon>Bacteria</taxon>
        <taxon>Pseudomonadati</taxon>
        <taxon>Pseudomonadota</taxon>
        <taxon>Alphaproteobacteria</taxon>
        <taxon>Hyphomicrobiales</taxon>
        <taxon>Devosiaceae</taxon>
        <taxon>Pelagibacterium</taxon>
    </lineage>
</organism>
<evidence type="ECO:0000256" key="3">
    <source>
        <dbReference type="ARBA" id="ARBA00022840"/>
    </source>
</evidence>
<dbReference type="SUPFAM" id="SSF52540">
    <property type="entry name" value="P-loop containing nucleoside triphosphate hydrolases"/>
    <property type="match status" value="1"/>
</dbReference>
<dbReference type="Gene3D" id="3.40.50.300">
    <property type="entry name" value="P-loop containing nucleotide triphosphate hydrolases"/>
    <property type="match status" value="1"/>
</dbReference>
<evidence type="ECO:0000313" key="5">
    <source>
        <dbReference type="EMBL" id="WWT32313.1"/>
    </source>
</evidence>
<keyword evidence="6" id="KW-1185">Reference proteome</keyword>
<dbReference type="GO" id="GO:0005524">
    <property type="term" value="F:ATP binding"/>
    <property type="evidence" value="ECO:0007669"/>
    <property type="project" value="UniProtKB-KW"/>
</dbReference>
<keyword evidence="3 5" id="KW-0067">ATP-binding</keyword>
<evidence type="ECO:0000256" key="1">
    <source>
        <dbReference type="ARBA" id="ARBA00022448"/>
    </source>
</evidence>
<keyword evidence="2" id="KW-0547">Nucleotide-binding</keyword>
<dbReference type="PANTHER" id="PTHR42939:SF1">
    <property type="entry name" value="ABC TRANSPORTER ATP-BINDING PROTEIN ALBC-RELATED"/>
    <property type="match status" value="1"/>
</dbReference>
<dbReference type="InterPro" id="IPR027417">
    <property type="entry name" value="P-loop_NTPase"/>
</dbReference>
<dbReference type="PANTHER" id="PTHR42939">
    <property type="entry name" value="ABC TRANSPORTER ATP-BINDING PROTEIN ALBC-RELATED"/>
    <property type="match status" value="1"/>
</dbReference>